<reference evidence="2 3" key="1">
    <citation type="submission" date="2023-07" db="EMBL/GenBank/DDBJ databases">
        <title>Genomic Encyclopedia of Type Strains, Phase IV (KMG-IV): sequencing the most valuable type-strain genomes for metagenomic binning, comparative biology and taxonomic classification.</title>
        <authorList>
            <person name="Goeker M."/>
        </authorList>
    </citation>
    <scope>NUCLEOTIDE SEQUENCE [LARGE SCALE GENOMIC DNA]</scope>
    <source>
        <strain evidence="2 3">DSM 29005</strain>
    </source>
</reference>
<organism evidence="2 3">
    <name type="scientific">Metabacillus malikii</name>
    <dbReference type="NCBI Taxonomy" id="1504265"/>
    <lineage>
        <taxon>Bacteria</taxon>
        <taxon>Bacillati</taxon>
        <taxon>Bacillota</taxon>
        <taxon>Bacilli</taxon>
        <taxon>Bacillales</taxon>
        <taxon>Bacillaceae</taxon>
        <taxon>Metabacillus</taxon>
    </lineage>
</organism>
<keyword evidence="1" id="KW-1133">Transmembrane helix</keyword>
<gene>
    <name evidence="2" type="ORF">J2S19_001989</name>
</gene>
<feature type="transmembrane region" description="Helical" evidence="1">
    <location>
        <begin position="54"/>
        <end position="75"/>
    </location>
</feature>
<protein>
    <submittedName>
        <fullName evidence="2">Membrane protein YesL</fullName>
    </submittedName>
</protein>
<name>A0ABT9ZGS0_9BACI</name>
<dbReference type="Pfam" id="PF04854">
    <property type="entry name" value="DUF624"/>
    <property type="match status" value="1"/>
</dbReference>
<accession>A0ABT9ZGS0</accession>
<evidence type="ECO:0000256" key="1">
    <source>
        <dbReference type="SAM" id="Phobius"/>
    </source>
</evidence>
<feature type="transmembrane region" description="Helical" evidence="1">
    <location>
        <begin position="168"/>
        <end position="191"/>
    </location>
</feature>
<keyword evidence="3" id="KW-1185">Reference proteome</keyword>
<keyword evidence="1" id="KW-0472">Membrane</keyword>
<feature type="transmembrane region" description="Helical" evidence="1">
    <location>
        <begin position="197"/>
        <end position="215"/>
    </location>
</feature>
<dbReference type="RefSeq" id="WP_307340552.1">
    <property type="nucleotide sequence ID" value="NZ_JAUSUD010000007.1"/>
</dbReference>
<evidence type="ECO:0000313" key="2">
    <source>
        <dbReference type="EMBL" id="MDQ0230733.1"/>
    </source>
</evidence>
<proteinExistence type="predicted"/>
<evidence type="ECO:0000313" key="3">
    <source>
        <dbReference type="Proteomes" id="UP001234495"/>
    </source>
</evidence>
<feature type="transmembrane region" description="Helical" evidence="1">
    <location>
        <begin position="103"/>
        <end position="123"/>
    </location>
</feature>
<feature type="transmembrane region" description="Helical" evidence="1">
    <location>
        <begin position="129"/>
        <end position="147"/>
    </location>
</feature>
<comment type="caution">
    <text evidence="2">The sequence shown here is derived from an EMBL/GenBank/DDBJ whole genome shotgun (WGS) entry which is preliminary data.</text>
</comment>
<keyword evidence="1" id="KW-0812">Transmembrane</keyword>
<dbReference type="InterPro" id="IPR006938">
    <property type="entry name" value="DUF624"/>
</dbReference>
<sequence>MEMNGLMGGFYKFSVIFTRIVVTNMMWLLFNLPILYVLLSLIGSNFANLQTTGILLAILTPCVFFPATAAMYGIARKWVMGEGDIPVIRSYLRYYKENYRKSLLGGIVFVLFWSGWLVNYLLFFKDQSPLILAVFFIITAFFFTWNSHYFSYIVHFELRFVTMLKNTFILTISNPFSTVGVALIAGAFVYMSSSLTFLLPIGIGSLIAYFSYFYFYKIIQKTILKIESRKASVNQA</sequence>
<feature type="transmembrane region" description="Helical" evidence="1">
    <location>
        <begin position="21"/>
        <end position="42"/>
    </location>
</feature>
<dbReference type="EMBL" id="JAUSUD010000007">
    <property type="protein sequence ID" value="MDQ0230733.1"/>
    <property type="molecule type" value="Genomic_DNA"/>
</dbReference>
<dbReference type="Proteomes" id="UP001234495">
    <property type="component" value="Unassembled WGS sequence"/>
</dbReference>